<dbReference type="InterPro" id="IPR014710">
    <property type="entry name" value="RmlC-like_jellyroll"/>
</dbReference>
<gene>
    <name evidence="5" type="ORF">B0W44_10925</name>
</gene>
<dbReference type="AlphaFoldDB" id="A0A1U9K818"/>
<dbReference type="PANTHER" id="PTHR43280">
    <property type="entry name" value="ARAC-FAMILY TRANSCRIPTIONAL REGULATOR"/>
    <property type="match status" value="1"/>
</dbReference>
<evidence type="ECO:0000256" key="1">
    <source>
        <dbReference type="ARBA" id="ARBA00023015"/>
    </source>
</evidence>
<dbReference type="GO" id="GO:0043565">
    <property type="term" value="F:sequence-specific DNA binding"/>
    <property type="evidence" value="ECO:0007669"/>
    <property type="project" value="InterPro"/>
</dbReference>
<dbReference type="PROSITE" id="PS01124">
    <property type="entry name" value="HTH_ARAC_FAMILY_2"/>
    <property type="match status" value="1"/>
</dbReference>
<dbReference type="InterPro" id="IPR003313">
    <property type="entry name" value="AraC-bd"/>
</dbReference>
<dbReference type="Pfam" id="PF02311">
    <property type="entry name" value="AraC_binding"/>
    <property type="match status" value="1"/>
</dbReference>
<accession>A0A1U9K818</accession>
<keyword evidence="6" id="KW-1185">Reference proteome</keyword>
<dbReference type="InterPro" id="IPR009057">
    <property type="entry name" value="Homeodomain-like_sf"/>
</dbReference>
<keyword evidence="2" id="KW-0238">DNA-binding</keyword>
<proteinExistence type="predicted"/>
<dbReference type="InterPro" id="IPR020449">
    <property type="entry name" value="Tscrpt_reg_AraC-type_HTH"/>
</dbReference>
<dbReference type="Proteomes" id="UP000188603">
    <property type="component" value="Chromosome"/>
</dbReference>
<dbReference type="STRING" id="1471761.B0W44_10925"/>
<dbReference type="SMART" id="SM00342">
    <property type="entry name" value="HTH_ARAC"/>
    <property type="match status" value="1"/>
</dbReference>
<feature type="domain" description="HTH araC/xylS-type" evidence="4">
    <location>
        <begin position="190"/>
        <end position="288"/>
    </location>
</feature>
<dbReference type="PANTHER" id="PTHR43280:SF28">
    <property type="entry name" value="HTH-TYPE TRANSCRIPTIONAL ACTIVATOR RHAS"/>
    <property type="match status" value="1"/>
</dbReference>
<dbReference type="Gene3D" id="2.60.120.10">
    <property type="entry name" value="Jelly Rolls"/>
    <property type="match status" value="1"/>
</dbReference>
<protein>
    <recommendedName>
        <fullName evidence="4">HTH araC/xylS-type domain-containing protein</fullName>
    </recommendedName>
</protein>
<evidence type="ECO:0000313" key="5">
    <source>
        <dbReference type="EMBL" id="AQS56199.1"/>
    </source>
</evidence>
<organism evidence="5 6">
    <name type="scientific">Novibacillus thermophilus</name>
    <dbReference type="NCBI Taxonomy" id="1471761"/>
    <lineage>
        <taxon>Bacteria</taxon>
        <taxon>Bacillati</taxon>
        <taxon>Bacillota</taxon>
        <taxon>Bacilli</taxon>
        <taxon>Bacillales</taxon>
        <taxon>Thermoactinomycetaceae</taxon>
        <taxon>Novibacillus</taxon>
    </lineage>
</organism>
<sequence length="293" mass="34653">MKEKRLPKALQTFVDPFHFRIFVDRNEGNWKMPFEWHEKLEIFYTISGKGKYFIEDKVYTFEAGDLFVINNHELHKSQLIDGQPFEALIIMFNPDLAKAVHLEDGMDPLSIFYERHNDHQLRLDKDLQRQFENVFDAMKTEYERKQGYSQRIIASLLQWLLVELKRAYEKNDPLNSVELYTGSELKDIVANVLDYVDMHYCEDIKLSQIAAELCVSPSYLSREFKKETGFSLVEFISSKRIRLARELLLKSNLQVTEIAGRVGYNNVTHFHWTFKKMVGTSPGNFRKMYKQNR</sequence>
<evidence type="ECO:0000256" key="3">
    <source>
        <dbReference type="ARBA" id="ARBA00023163"/>
    </source>
</evidence>
<keyword evidence="1" id="KW-0805">Transcription regulation</keyword>
<dbReference type="Gene3D" id="1.10.10.60">
    <property type="entry name" value="Homeodomain-like"/>
    <property type="match status" value="2"/>
</dbReference>
<reference evidence="5 6" key="1">
    <citation type="journal article" date="2015" name="Int. J. Syst. Evol. Microbiol.">
        <title>Novibacillus thermophilus gen. nov., sp. nov., a Gram-staining-negative and moderately thermophilic member of the family Thermoactinomycetaceae.</title>
        <authorList>
            <person name="Yang G."/>
            <person name="Chen J."/>
            <person name="Zhou S."/>
        </authorList>
    </citation>
    <scope>NUCLEOTIDE SEQUENCE [LARGE SCALE GENOMIC DNA]</scope>
    <source>
        <strain evidence="5 6">SG-1</strain>
    </source>
</reference>
<dbReference type="PRINTS" id="PR00032">
    <property type="entry name" value="HTHARAC"/>
</dbReference>
<dbReference type="InterPro" id="IPR037923">
    <property type="entry name" value="HTH-like"/>
</dbReference>
<evidence type="ECO:0000256" key="2">
    <source>
        <dbReference type="ARBA" id="ARBA00023125"/>
    </source>
</evidence>
<dbReference type="KEGG" id="ntr:B0W44_10925"/>
<evidence type="ECO:0000259" key="4">
    <source>
        <dbReference type="PROSITE" id="PS01124"/>
    </source>
</evidence>
<dbReference type="GO" id="GO:0003700">
    <property type="term" value="F:DNA-binding transcription factor activity"/>
    <property type="evidence" value="ECO:0007669"/>
    <property type="project" value="InterPro"/>
</dbReference>
<evidence type="ECO:0000313" key="6">
    <source>
        <dbReference type="Proteomes" id="UP000188603"/>
    </source>
</evidence>
<dbReference type="SUPFAM" id="SSF51215">
    <property type="entry name" value="Regulatory protein AraC"/>
    <property type="match status" value="1"/>
</dbReference>
<name>A0A1U9K818_9BACL</name>
<dbReference type="InterPro" id="IPR018060">
    <property type="entry name" value="HTH_AraC"/>
</dbReference>
<dbReference type="EMBL" id="CP019699">
    <property type="protein sequence ID" value="AQS56199.1"/>
    <property type="molecule type" value="Genomic_DNA"/>
</dbReference>
<dbReference type="SUPFAM" id="SSF46689">
    <property type="entry name" value="Homeodomain-like"/>
    <property type="match status" value="2"/>
</dbReference>
<dbReference type="Pfam" id="PF12833">
    <property type="entry name" value="HTH_18"/>
    <property type="match status" value="1"/>
</dbReference>
<keyword evidence="3" id="KW-0804">Transcription</keyword>